<dbReference type="GO" id="GO:0050482">
    <property type="term" value="P:arachidonate secretion"/>
    <property type="evidence" value="ECO:0007669"/>
    <property type="project" value="InterPro"/>
</dbReference>
<reference evidence="1" key="1">
    <citation type="submission" date="2019-02" db="EMBL/GenBank/DDBJ databases">
        <authorList>
            <person name="Gruber-Vodicka R. H."/>
            <person name="Seah K. B. B."/>
        </authorList>
    </citation>
    <scope>NUCLEOTIDE SEQUENCE</scope>
    <source>
        <strain evidence="1">BECK_S313</strain>
    </source>
</reference>
<dbReference type="EMBL" id="CAADFK010000119">
    <property type="protein sequence ID" value="VFK17548.1"/>
    <property type="molecule type" value="Genomic_DNA"/>
</dbReference>
<sequence>MPRIHWALPLTLITFILCLALSPYTFAKEMEERGIPIHGEFCGPNIPTLEYTDKQDHVLQLRRIAPIDTIDRSCKYHDICYVEKGYFDEGCDRKLIDEIHELLRSKTSDTPCIALSIAIIHYFTLSNPLRSSIENYAGTIMSGLAMQADNLGISTGALVYKMAHSAYLIGMSPLALLSGEIPAKVKDTIEELYKENGIFDYYPNRDKECEFTDK</sequence>
<protein>
    <submittedName>
        <fullName evidence="1">Uncharacterized protein</fullName>
    </submittedName>
</protein>
<accession>A0A450WKM7</accession>
<dbReference type="Gene3D" id="1.20.90.10">
    <property type="entry name" value="Phospholipase A2 domain"/>
    <property type="match status" value="1"/>
</dbReference>
<dbReference type="SUPFAM" id="SSF48619">
    <property type="entry name" value="Phospholipase A2, PLA2"/>
    <property type="match status" value="1"/>
</dbReference>
<proteinExistence type="predicted"/>
<organism evidence="1">
    <name type="scientific">Candidatus Kentrum sp. LPFa</name>
    <dbReference type="NCBI Taxonomy" id="2126335"/>
    <lineage>
        <taxon>Bacteria</taxon>
        <taxon>Pseudomonadati</taxon>
        <taxon>Pseudomonadota</taxon>
        <taxon>Gammaproteobacteria</taxon>
        <taxon>Candidatus Kentrum</taxon>
    </lineage>
</organism>
<dbReference type="AlphaFoldDB" id="A0A450WKM7"/>
<dbReference type="GO" id="GO:0004623">
    <property type="term" value="F:phospholipase A2 activity"/>
    <property type="evidence" value="ECO:0007669"/>
    <property type="project" value="InterPro"/>
</dbReference>
<evidence type="ECO:0000313" key="1">
    <source>
        <dbReference type="EMBL" id="VFK17548.1"/>
    </source>
</evidence>
<name>A0A450WKM7_9GAMM</name>
<dbReference type="GO" id="GO:0006644">
    <property type="term" value="P:phospholipid metabolic process"/>
    <property type="evidence" value="ECO:0007669"/>
    <property type="project" value="InterPro"/>
</dbReference>
<dbReference type="InterPro" id="IPR036444">
    <property type="entry name" value="PLipase_A2_dom_sf"/>
</dbReference>
<gene>
    <name evidence="1" type="ORF">BECKLPF1236B_GA0070989_11198</name>
</gene>